<proteinExistence type="predicted"/>
<organism evidence="3 4">
    <name type="scientific">Frankliniella occidentalis</name>
    <name type="common">Western flower thrips</name>
    <name type="synonym">Euthrips occidentalis</name>
    <dbReference type="NCBI Taxonomy" id="133901"/>
    <lineage>
        <taxon>Eukaryota</taxon>
        <taxon>Metazoa</taxon>
        <taxon>Ecdysozoa</taxon>
        <taxon>Arthropoda</taxon>
        <taxon>Hexapoda</taxon>
        <taxon>Insecta</taxon>
        <taxon>Pterygota</taxon>
        <taxon>Neoptera</taxon>
        <taxon>Paraneoptera</taxon>
        <taxon>Thysanoptera</taxon>
        <taxon>Terebrantia</taxon>
        <taxon>Thripoidea</taxon>
        <taxon>Thripidae</taxon>
        <taxon>Frankliniella</taxon>
    </lineage>
</organism>
<protein>
    <submittedName>
        <fullName evidence="4">Uncharacterized protein LOC127748664</fullName>
    </submittedName>
</protein>
<gene>
    <name evidence="4" type="primary">LOC127748664</name>
</gene>
<evidence type="ECO:0000313" key="3">
    <source>
        <dbReference type="Proteomes" id="UP000504606"/>
    </source>
</evidence>
<dbReference type="GeneID" id="127748664"/>
<feature type="signal peptide" evidence="2">
    <location>
        <begin position="1"/>
        <end position="18"/>
    </location>
</feature>
<keyword evidence="3" id="KW-1185">Reference proteome</keyword>
<accession>A0A9C6XQD1</accession>
<evidence type="ECO:0000256" key="1">
    <source>
        <dbReference type="SAM" id="MobiDB-lite"/>
    </source>
</evidence>
<dbReference type="AlphaFoldDB" id="A0A9C6XQD1"/>
<name>A0A9C6XQD1_FRAOC</name>
<evidence type="ECO:0000313" key="4">
    <source>
        <dbReference type="RefSeq" id="XP_052127453.1"/>
    </source>
</evidence>
<evidence type="ECO:0000256" key="2">
    <source>
        <dbReference type="SAM" id="SignalP"/>
    </source>
</evidence>
<keyword evidence="2" id="KW-0732">Signal</keyword>
<dbReference type="RefSeq" id="XP_052127453.1">
    <property type="nucleotide sequence ID" value="XM_052271493.1"/>
</dbReference>
<dbReference type="KEGG" id="foc:127748664"/>
<dbReference type="OrthoDB" id="10570170at2759"/>
<feature type="region of interest" description="Disordered" evidence="1">
    <location>
        <begin position="91"/>
        <end position="110"/>
    </location>
</feature>
<feature type="chain" id="PRO_5039151392" evidence="2">
    <location>
        <begin position="19"/>
        <end position="144"/>
    </location>
</feature>
<dbReference type="Proteomes" id="UP000504606">
    <property type="component" value="Unplaced"/>
</dbReference>
<reference evidence="4" key="1">
    <citation type="submission" date="2025-08" db="UniProtKB">
        <authorList>
            <consortium name="RefSeq"/>
        </authorList>
    </citation>
    <scope>IDENTIFICATION</scope>
    <source>
        <tissue evidence="4">Whole organism</tissue>
    </source>
</reference>
<sequence length="144" mass="15010">MLVSRLLVAVALLAAVDAWKWKSLFDDSDADSVVTVAADGRAVFPVFRTYSGYRTLLLRLPVSASPDYGPALVTRVRHVYSLPPPLPPPRARYGPPVAAPSAGPGAGANPHSAAAATAAAVAASVARTILEVRSKSMLHGSRKV</sequence>